<dbReference type="RefSeq" id="WP_132065230.1">
    <property type="nucleotide sequence ID" value="NZ_SMFN01000004.1"/>
</dbReference>
<dbReference type="Proteomes" id="UP000294644">
    <property type="component" value="Unassembled WGS sequence"/>
</dbReference>
<dbReference type="SFLD" id="SFLDS00005">
    <property type="entry name" value="Isoprenoid_Synthase_Type_I"/>
    <property type="match status" value="1"/>
</dbReference>
<dbReference type="SUPFAM" id="SSF48576">
    <property type="entry name" value="Terpenoid synthases"/>
    <property type="match status" value="1"/>
</dbReference>
<evidence type="ECO:0000256" key="2">
    <source>
        <dbReference type="ARBA" id="ARBA00006706"/>
    </source>
</evidence>
<comment type="similarity">
    <text evidence="2 6">Belongs to the FPP/GGPP synthase family.</text>
</comment>
<dbReference type="GO" id="GO:0046872">
    <property type="term" value="F:metal ion binding"/>
    <property type="evidence" value="ECO:0007669"/>
    <property type="project" value="UniProtKB-KW"/>
</dbReference>
<dbReference type="InterPro" id="IPR000092">
    <property type="entry name" value="Polyprenyl_synt"/>
</dbReference>
<dbReference type="InterPro" id="IPR008949">
    <property type="entry name" value="Isoprenoid_synthase_dom_sf"/>
</dbReference>
<proteinExistence type="inferred from homology"/>
<dbReference type="AlphaFoldDB" id="A0A4R5D3Y2"/>
<dbReference type="Gene3D" id="1.10.600.10">
    <property type="entry name" value="Farnesyl Diphosphate Synthase"/>
    <property type="match status" value="1"/>
</dbReference>
<keyword evidence="5" id="KW-0460">Magnesium</keyword>
<dbReference type="EMBL" id="SMFN01000004">
    <property type="protein sequence ID" value="TDE05924.1"/>
    <property type="molecule type" value="Genomic_DNA"/>
</dbReference>
<dbReference type="SFLD" id="SFLDG01017">
    <property type="entry name" value="Polyprenyl_Transferase_Like"/>
    <property type="match status" value="1"/>
</dbReference>
<dbReference type="OrthoDB" id="9805316at2"/>
<accession>A0A4R5D3Y2</accession>
<dbReference type="Pfam" id="PF00348">
    <property type="entry name" value="polyprenyl_synt"/>
    <property type="match status" value="1"/>
</dbReference>
<dbReference type="PROSITE" id="PS00444">
    <property type="entry name" value="POLYPRENYL_SYNTHASE_2"/>
    <property type="match status" value="1"/>
</dbReference>
<dbReference type="GO" id="GO:0008299">
    <property type="term" value="P:isoprenoid biosynthetic process"/>
    <property type="evidence" value="ECO:0007669"/>
    <property type="project" value="InterPro"/>
</dbReference>
<evidence type="ECO:0000313" key="7">
    <source>
        <dbReference type="EMBL" id="TDE05924.1"/>
    </source>
</evidence>
<protein>
    <submittedName>
        <fullName evidence="7">Polyprenyl synthetase family protein</fullName>
    </submittedName>
</protein>
<dbReference type="CDD" id="cd00685">
    <property type="entry name" value="Trans_IPPS_HT"/>
    <property type="match status" value="1"/>
</dbReference>
<evidence type="ECO:0000256" key="1">
    <source>
        <dbReference type="ARBA" id="ARBA00001946"/>
    </source>
</evidence>
<name>A0A4R5D3Y2_9FLAO</name>
<evidence type="ECO:0000256" key="4">
    <source>
        <dbReference type="ARBA" id="ARBA00022723"/>
    </source>
</evidence>
<organism evidence="7 8">
    <name type="scientific">Flavobacterium sandaracinum</name>
    <dbReference type="NCBI Taxonomy" id="2541733"/>
    <lineage>
        <taxon>Bacteria</taxon>
        <taxon>Pseudomonadati</taxon>
        <taxon>Bacteroidota</taxon>
        <taxon>Flavobacteriia</taxon>
        <taxon>Flavobacteriales</taxon>
        <taxon>Flavobacteriaceae</taxon>
        <taxon>Flavobacterium</taxon>
    </lineage>
</organism>
<evidence type="ECO:0000313" key="8">
    <source>
        <dbReference type="Proteomes" id="UP000294644"/>
    </source>
</evidence>
<dbReference type="GO" id="GO:0004659">
    <property type="term" value="F:prenyltransferase activity"/>
    <property type="evidence" value="ECO:0007669"/>
    <property type="project" value="InterPro"/>
</dbReference>
<sequence>MHTIYQYQEFLSEYLHAQYETKEPRNLYEPIHYILDLGGKRMRPVLTLMSAEVFDADYKKALPAALAVEVFHNFSLVHDDIMDDAPLRRGQETVHEKWNLNTGILSGDAMLILAYQYFEQYEPLIFRDLAKLFSKTALEVCEGQQWDVDFEERTDVTIAEYLKMIQYKTAVLVAAAMKMGAIIAETSAENANLIYDFGLNLGLAFQLQDDFLDAFGNPETFGKQVGGDIIENKKTYLYLKAVAFSNEMEAQELKTLFSIQPEDSTDKIERVKALFNSSGASKATQDAIQDFTFKAFQTLDQMNISTDKKEMLKAFGENLMGRKV</sequence>
<keyword evidence="8" id="KW-1185">Reference proteome</keyword>
<comment type="cofactor">
    <cofactor evidence="1">
        <name>Mg(2+)</name>
        <dbReference type="ChEBI" id="CHEBI:18420"/>
    </cofactor>
</comment>
<evidence type="ECO:0000256" key="3">
    <source>
        <dbReference type="ARBA" id="ARBA00022679"/>
    </source>
</evidence>
<reference evidence="7 8" key="1">
    <citation type="submission" date="2019-03" db="EMBL/GenBank/DDBJ databases">
        <title>Flavobacterium LB-D12 sp. nov., isolated from arctic soil.</title>
        <authorList>
            <person name="Chaudhary D.K."/>
        </authorList>
    </citation>
    <scope>NUCLEOTIDE SEQUENCE [LARGE SCALE GENOMIC DNA]</scope>
    <source>
        <strain evidence="7 8">LB-D12</strain>
    </source>
</reference>
<evidence type="ECO:0000256" key="6">
    <source>
        <dbReference type="RuleBase" id="RU004466"/>
    </source>
</evidence>
<keyword evidence="4" id="KW-0479">Metal-binding</keyword>
<comment type="caution">
    <text evidence="7">The sequence shown here is derived from an EMBL/GenBank/DDBJ whole genome shotgun (WGS) entry which is preliminary data.</text>
</comment>
<dbReference type="PROSITE" id="PS00723">
    <property type="entry name" value="POLYPRENYL_SYNTHASE_1"/>
    <property type="match status" value="1"/>
</dbReference>
<evidence type="ECO:0000256" key="5">
    <source>
        <dbReference type="ARBA" id="ARBA00022842"/>
    </source>
</evidence>
<dbReference type="PANTHER" id="PTHR12001">
    <property type="entry name" value="GERANYLGERANYL PYROPHOSPHATE SYNTHASE"/>
    <property type="match status" value="1"/>
</dbReference>
<gene>
    <name evidence="7" type="ORF">E0F91_04905</name>
</gene>
<dbReference type="InterPro" id="IPR033749">
    <property type="entry name" value="Polyprenyl_synt_CS"/>
</dbReference>
<keyword evidence="3 6" id="KW-0808">Transferase</keyword>
<dbReference type="PANTHER" id="PTHR12001:SF85">
    <property type="entry name" value="SHORT CHAIN ISOPRENYL DIPHOSPHATE SYNTHASE"/>
    <property type="match status" value="1"/>
</dbReference>